<keyword evidence="2" id="KW-1185">Reference proteome</keyword>
<proteinExistence type="predicted"/>
<gene>
    <name evidence="1" type="ORF">BQ8794_60110</name>
</gene>
<reference evidence="2" key="1">
    <citation type="submission" date="2017-01" db="EMBL/GenBank/DDBJ databases">
        <authorList>
            <person name="Brunel B."/>
        </authorList>
    </citation>
    <scope>NUCLEOTIDE SEQUENCE [LARGE SCALE GENOMIC DNA]</scope>
</reference>
<organism evidence="1 2">
    <name type="scientific">Mesorhizobium prunaredense</name>
    <dbReference type="NCBI Taxonomy" id="1631249"/>
    <lineage>
        <taxon>Bacteria</taxon>
        <taxon>Pseudomonadati</taxon>
        <taxon>Pseudomonadota</taxon>
        <taxon>Alphaproteobacteria</taxon>
        <taxon>Hyphomicrobiales</taxon>
        <taxon>Phyllobacteriaceae</taxon>
        <taxon>Mesorhizobium</taxon>
    </lineage>
</organism>
<evidence type="ECO:0000313" key="1">
    <source>
        <dbReference type="EMBL" id="SIT58801.1"/>
    </source>
</evidence>
<dbReference type="EMBL" id="FTPD01000056">
    <property type="protein sequence ID" value="SIT58801.1"/>
    <property type="molecule type" value="Genomic_DNA"/>
</dbReference>
<dbReference type="Proteomes" id="UP000188388">
    <property type="component" value="Unassembled WGS sequence"/>
</dbReference>
<dbReference type="STRING" id="1631249.BQ8794_60110"/>
<name>A0A1R3VG09_9HYPH</name>
<protein>
    <submittedName>
        <fullName evidence="1">Transposase</fullName>
    </submittedName>
</protein>
<sequence>METDERDITLAEIAERLAAERDITLAEIAERLAAERGIKAGVTTIHEFFAKRGITYKKDGARGEQQRPDVLAARDDWFDDNSISTRAA</sequence>
<accession>A0A1R3VG09</accession>
<evidence type="ECO:0000313" key="2">
    <source>
        <dbReference type="Proteomes" id="UP000188388"/>
    </source>
</evidence>
<dbReference type="AlphaFoldDB" id="A0A1R3VG09"/>